<name>A0AAE9I611_9BURK</name>
<proteinExistence type="inferred from homology"/>
<dbReference type="InterPro" id="IPR042100">
    <property type="entry name" value="Bug_dom1"/>
</dbReference>
<organism evidence="2 3">
    <name type="scientific">Cupriavidus campinensis</name>
    <dbReference type="NCBI Taxonomy" id="151783"/>
    <lineage>
        <taxon>Bacteria</taxon>
        <taxon>Pseudomonadati</taxon>
        <taxon>Pseudomonadota</taxon>
        <taxon>Betaproteobacteria</taxon>
        <taxon>Burkholderiales</taxon>
        <taxon>Burkholderiaceae</taxon>
        <taxon>Cupriavidus</taxon>
    </lineage>
</organism>
<dbReference type="PANTHER" id="PTHR42928">
    <property type="entry name" value="TRICARBOXYLATE-BINDING PROTEIN"/>
    <property type="match status" value="1"/>
</dbReference>
<comment type="similarity">
    <text evidence="1">Belongs to the UPF0065 (bug) family.</text>
</comment>
<accession>A0AAE9I611</accession>
<dbReference type="Proteomes" id="UP001056132">
    <property type="component" value="Chromosome 2"/>
</dbReference>
<dbReference type="EMBL" id="CP097331">
    <property type="protein sequence ID" value="URF08072.1"/>
    <property type="molecule type" value="Genomic_DNA"/>
</dbReference>
<dbReference type="Gene3D" id="3.40.190.10">
    <property type="entry name" value="Periplasmic binding protein-like II"/>
    <property type="match status" value="1"/>
</dbReference>
<evidence type="ECO:0000256" key="1">
    <source>
        <dbReference type="ARBA" id="ARBA00006987"/>
    </source>
</evidence>
<gene>
    <name evidence="2" type="ORF">M5D45_23260</name>
</gene>
<dbReference type="PANTHER" id="PTHR42928:SF5">
    <property type="entry name" value="BLR1237 PROTEIN"/>
    <property type="match status" value="1"/>
</dbReference>
<dbReference type="GeneID" id="60822405"/>
<protein>
    <submittedName>
        <fullName evidence="2">Tripartite tricarboxylate transporter substrate-binding protein</fullName>
    </submittedName>
</protein>
<dbReference type="AlphaFoldDB" id="A0AAE9I611"/>
<dbReference type="InterPro" id="IPR005064">
    <property type="entry name" value="BUG"/>
</dbReference>
<dbReference type="RefSeq" id="WP_231108945.1">
    <property type="nucleotide sequence ID" value="NZ_CP043441.1"/>
</dbReference>
<dbReference type="SUPFAM" id="SSF53850">
    <property type="entry name" value="Periplasmic binding protein-like II"/>
    <property type="match status" value="1"/>
</dbReference>
<reference evidence="2" key="1">
    <citation type="journal article" date="2022" name="Microbiol. Resour. Announc.">
        <title>Genome Sequence of Cupriavidus campinensis Strain G5, a Member of a Bacterial Consortium Capable of Polyethylene Degradation.</title>
        <authorList>
            <person name="Schneider B."/>
            <person name="Pfeiffer F."/>
            <person name="Dyall-Smith M."/>
            <person name="Kunte H.J."/>
        </authorList>
    </citation>
    <scope>NUCLEOTIDE SEQUENCE</scope>
    <source>
        <strain evidence="2">G5</strain>
    </source>
</reference>
<sequence length="210" mass="21964">MISNSLVTTVPLIIVTAANSPIKDLRQLVSMAKARPGQITFGCAGNGSGSHLAGELLSTMAGVKMNHVPYKGDAPSLTDVLGQQINVALPTSLAGMPQVKSGKLRALAVTSKTRLPSLPDVPTVDEALGINGYEAVSWGGFMVPSGTSQAIIAKMNSEFNKALQDPEVRDKLMAQGAQIAGGTPEAFNALLRAEVSKWKRVADSAKVRLD</sequence>
<dbReference type="KEGG" id="ccam:M5D45_23260"/>
<dbReference type="Pfam" id="PF03401">
    <property type="entry name" value="TctC"/>
    <property type="match status" value="1"/>
</dbReference>
<evidence type="ECO:0000313" key="3">
    <source>
        <dbReference type="Proteomes" id="UP001056132"/>
    </source>
</evidence>
<evidence type="ECO:0000313" key="2">
    <source>
        <dbReference type="EMBL" id="URF08072.1"/>
    </source>
</evidence>
<reference evidence="2" key="2">
    <citation type="submission" date="2022-05" db="EMBL/GenBank/DDBJ databases">
        <authorList>
            <person name="Kunte H.-J."/>
        </authorList>
    </citation>
    <scope>NUCLEOTIDE SEQUENCE</scope>
    <source>
        <strain evidence="2">G5</strain>
    </source>
</reference>
<dbReference type="Gene3D" id="3.40.190.150">
    <property type="entry name" value="Bordetella uptake gene, domain 1"/>
    <property type="match status" value="1"/>
</dbReference>